<evidence type="ECO:0000313" key="1">
    <source>
        <dbReference type="EMBL" id="ATC87598.1"/>
    </source>
</evidence>
<dbReference type="KEGG" id="part:PARC_a3184"/>
<reference evidence="1 2" key="1">
    <citation type="journal article" date="2012" name="J. Bacteriol.">
        <title>Genome sequences of type strains of seven species of the marine bacterium Pseudoalteromonas.</title>
        <authorList>
            <person name="Xie B.B."/>
            <person name="Shu Y.L."/>
            <person name="Qin Q.L."/>
            <person name="Rong J.C."/>
            <person name="Zhang X.Y."/>
            <person name="Chen X.L."/>
            <person name="Shi M."/>
            <person name="He H.L."/>
            <person name="Zhou B.C."/>
            <person name="Zhang Y.Z."/>
        </authorList>
    </citation>
    <scope>NUCLEOTIDE SEQUENCE [LARGE SCALE GENOMIC DNA]</scope>
    <source>
        <strain evidence="1 2">A 37-1-2</strain>
    </source>
</reference>
<evidence type="ECO:0000313" key="2">
    <source>
        <dbReference type="Proteomes" id="UP000016505"/>
    </source>
</evidence>
<name>A0A290S636_9GAMM</name>
<organism evidence="1 2">
    <name type="scientific">Pseudoalteromonas arctica A 37-1-2</name>
    <dbReference type="NCBI Taxonomy" id="1117313"/>
    <lineage>
        <taxon>Bacteria</taxon>
        <taxon>Pseudomonadati</taxon>
        <taxon>Pseudomonadota</taxon>
        <taxon>Gammaproteobacteria</taxon>
        <taxon>Alteromonadales</taxon>
        <taxon>Pseudoalteromonadaceae</taxon>
        <taxon>Pseudoalteromonas</taxon>
    </lineage>
</organism>
<dbReference type="AlphaFoldDB" id="A0A290S636"/>
<dbReference type="Proteomes" id="UP000016505">
    <property type="component" value="Chromosome I"/>
</dbReference>
<dbReference type="EMBL" id="CP011025">
    <property type="protein sequence ID" value="ATC87598.1"/>
    <property type="molecule type" value="Genomic_DNA"/>
</dbReference>
<sequence>MRKLFNLNLKFLMLPSYNNAQGRLQYSHLKGVLPLSAR</sequence>
<protein>
    <submittedName>
        <fullName evidence="1">Uncharacterized protein</fullName>
    </submittedName>
</protein>
<accession>A0A290S636</accession>
<gene>
    <name evidence="1" type="ORF">PARC_a3184</name>
</gene>
<proteinExistence type="predicted"/>